<evidence type="ECO:0000313" key="3">
    <source>
        <dbReference type="Proteomes" id="UP000002634"/>
    </source>
</evidence>
<reference evidence="2 3" key="1">
    <citation type="journal article" date="2009" name="PLoS ONE">
        <title>Genome sequence of the versatile fish pathogen Edwardsiella tarda provides insights into its adaptation to broad host ranges and intracellular niches.</title>
        <authorList>
            <person name="Wang Q."/>
            <person name="Yang M."/>
            <person name="Xiao J."/>
            <person name="Wu H."/>
            <person name="Wang X."/>
            <person name="Lv Y."/>
            <person name="Xu L."/>
            <person name="Zheng H."/>
            <person name="Wang S."/>
            <person name="Zhao G."/>
            <person name="Liu Q."/>
            <person name="Zhang Y."/>
        </authorList>
    </citation>
    <scope>NUCLEOTIDE SEQUENCE [LARGE SCALE GENOMIC DNA]</scope>
    <source>
        <strain evidence="3">EIB202 / CCTCC M208068</strain>
    </source>
</reference>
<protein>
    <submittedName>
        <fullName evidence="2">Uncharacterized protein</fullName>
    </submittedName>
</protein>
<evidence type="ECO:0000313" key="2">
    <source>
        <dbReference type="EMBL" id="ACY85203.1"/>
    </source>
</evidence>
<dbReference type="Proteomes" id="UP000002634">
    <property type="component" value="Chromosome"/>
</dbReference>
<keyword evidence="1" id="KW-0472">Membrane</keyword>
<feature type="transmembrane region" description="Helical" evidence="1">
    <location>
        <begin position="20"/>
        <end position="38"/>
    </location>
</feature>
<sequence length="39" mass="4660">MRIRLVECFQGRNAKDLPPPLWLIFIKLTGFFYAIRGFM</sequence>
<proteinExistence type="predicted"/>
<dbReference type="EMBL" id="CP001135">
    <property type="protein sequence ID" value="ACY85203.1"/>
    <property type="molecule type" value="Genomic_DNA"/>
</dbReference>
<keyword evidence="1" id="KW-0812">Transmembrane</keyword>
<organism evidence="2 3">
    <name type="scientific">Edwardsiella piscicida</name>
    <dbReference type="NCBI Taxonomy" id="1263550"/>
    <lineage>
        <taxon>Bacteria</taxon>
        <taxon>Pseudomonadati</taxon>
        <taxon>Pseudomonadota</taxon>
        <taxon>Gammaproteobacteria</taxon>
        <taxon>Enterobacterales</taxon>
        <taxon>Hafniaceae</taxon>
        <taxon>Edwardsiella</taxon>
    </lineage>
</organism>
<keyword evidence="1" id="KW-1133">Transmembrane helix</keyword>
<name>A0AAU8P4A2_EDWPI</name>
<evidence type="ECO:0000256" key="1">
    <source>
        <dbReference type="SAM" id="Phobius"/>
    </source>
</evidence>
<dbReference type="AlphaFoldDB" id="A0AAU8P4A2"/>
<accession>A0AAU8P4A2</accession>
<keyword evidence="3" id="KW-1185">Reference proteome</keyword>
<gene>
    <name evidence="2" type="ordered locus">ETAE_2368</name>
</gene>
<dbReference type="KEGG" id="etr:ETAE_2368"/>